<evidence type="ECO:0000313" key="1">
    <source>
        <dbReference type="EMBL" id="SIN93874.1"/>
    </source>
</evidence>
<dbReference type="EMBL" id="FSRG01000004">
    <property type="protein sequence ID" value="SIN93874.1"/>
    <property type="molecule type" value="Genomic_DNA"/>
</dbReference>
<accession>A0A1N6FF91</accession>
<dbReference type="Proteomes" id="UP000184694">
    <property type="component" value="Unassembled WGS sequence"/>
</dbReference>
<organism evidence="1 2">
    <name type="scientific">Halodesulfovibrio marinisediminis DSM 17456</name>
    <dbReference type="NCBI Taxonomy" id="1121457"/>
    <lineage>
        <taxon>Bacteria</taxon>
        <taxon>Pseudomonadati</taxon>
        <taxon>Thermodesulfobacteriota</taxon>
        <taxon>Desulfovibrionia</taxon>
        <taxon>Desulfovibrionales</taxon>
        <taxon>Desulfovibrionaceae</taxon>
        <taxon>Halodesulfovibrio</taxon>
    </lineage>
</organism>
<reference evidence="2" key="1">
    <citation type="submission" date="2016-11" db="EMBL/GenBank/DDBJ databases">
        <authorList>
            <person name="Varghese N."/>
            <person name="Submissions S."/>
        </authorList>
    </citation>
    <scope>NUCLEOTIDE SEQUENCE [LARGE SCALE GENOMIC DNA]</scope>
    <source>
        <strain evidence="2">DSM 17456</strain>
    </source>
</reference>
<keyword evidence="2" id="KW-1185">Reference proteome</keyword>
<evidence type="ECO:0000313" key="2">
    <source>
        <dbReference type="Proteomes" id="UP000184694"/>
    </source>
</evidence>
<dbReference type="PROSITE" id="PS51257">
    <property type="entry name" value="PROKAR_LIPOPROTEIN"/>
    <property type="match status" value="1"/>
</dbReference>
<sequence length="62" mass="7198">MKNVLVAILITFMCMILLGCTEEKVDENTRTPEQEKAYKELFNSDSKSYFEKESKPVTTNNF</sequence>
<dbReference type="RefSeq" id="WP_074216110.1">
    <property type="nucleotide sequence ID" value="NZ_FSRG01000004.1"/>
</dbReference>
<protein>
    <submittedName>
        <fullName evidence="1">Uncharacterized protein</fullName>
    </submittedName>
</protein>
<dbReference type="STRING" id="1121457.SAMN02745161_1280"/>
<dbReference type="AlphaFoldDB" id="A0A1N6FF91"/>
<dbReference type="OrthoDB" id="9917627at2"/>
<gene>
    <name evidence="1" type="ORF">SAMN02745161_1280</name>
</gene>
<proteinExistence type="predicted"/>
<name>A0A1N6FF91_9BACT</name>